<sequence length="124" mass="13683">MPEVNVEINGRKYRMACEEGQEPHLIALADRFNRSIDNLKNAFGEIGDNRLTVMAGIAALDELEEAEKRIATLQKEVAELTHAGQHIAQEAQELEARFAKKLSETARKVEAIATAIDETGQAPN</sequence>
<comment type="subunit">
    <text evidence="8">Homodimer. Interacts with FtsZ.</text>
</comment>
<dbReference type="InterPro" id="IPR042233">
    <property type="entry name" value="Cell_div_ZapA_N"/>
</dbReference>
<dbReference type="SUPFAM" id="SSF102829">
    <property type="entry name" value="Cell division protein ZapA-like"/>
    <property type="match status" value="1"/>
</dbReference>
<reference evidence="10 11" key="1">
    <citation type="journal article" date="2015" name="Int. J. Syst. Evol. Microbiol.">
        <title>Youhaiella tibetensis gen. nov., sp. nov., isolated from subsurface sediment.</title>
        <authorList>
            <person name="Wang Y.X."/>
            <person name="Huang F.Q."/>
            <person name="Nogi Y."/>
            <person name="Pang S.J."/>
            <person name="Wang P.K."/>
            <person name="Lv J."/>
        </authorList>
    </citation>
    <scope>NUCLEOTIDE SEQUENCE [LARGE SCALE GENOMIC DNA]</scope>
    <source>
        <strain evidence="11">fig4</strain>
    </source>
</reference>
<dbReference type="RefSeq" id="WP_049706452.1">
    <property type="nucleotide sequence ID" value="NZ_BMFM01000002.1"/>
</dbReference>
<dbReference type="OrthoDB" id="9797575at2"/>
<keyword evidence="3" id="KW-0963">Cytoplasm</keyword>
<dbReference type="GO" id="GO:0000921">
    <property type="term" value="P:septin ring assembly"/>
    <property type="evidence" value="ECO:0007669"/>
    <property type="project" value="TreeGrafter"/>
</dbReference>
<dbReference type="InterPro" id="IPR036192">
    <property type="entry name" value="Cell_div_ZapA-like_sf"/>
</dbReference>
<evidence type="ECO:0000256" key="1">
    <source>
        <dbReference type="ARBA" id="ARBA00004496"/>
    </source>
</evidence>
<gene>
    <name evidence="10" type="ORF">FNA67_18010</name>
</gene>
<dbReference type="AlphaFoldDB" id="A0A5B9DSP1"/>
<dbReference type="Gene3D" id="3.30.160.880">
    <property type="entry name" value="Cell division protein ZapA protomer, N-terminal domain"/>
    <property type="match status" value="1"/>
</dbReference>
<comment type="function">
    <text evidence="7">Activator of cell division through the inhibition of FtsZ GTPase activity, therefore promoting FtsZ assembly into bundles of protofilaments necessary for the formation of the division Z ring. It is recruited early at mid-cell but it is not essential for cell division.</text>
</comment>
<keyword evidence="11" id="KW-1185">Reference proteome</keyword>
<evidence type="ECO:0000256" key="6">
    <source>
        <dbReference type="ARBA" id="ARBA00023306"/>
    </source>
</evidence>
<dbReference type="PANTHER" id="PTHR34981">
    <property type="entry name" value="CELL DIVISION PROTEIN ZAPA"/>
    <property type="match status" value="1"/>
</dbReference>
<name>A0A5B9DSP1_9HYPH</name>
<dbReference type="InterPro" id="IPR007838">
    <property type="entry name" value="Cell_div_ZapA-like"/>
</dbReference>
<evidence type="ECO:0000256" key="3">
    <source>
        <dbReference type="ARBA" id="ARBA00022490"/>
    </source>
</evidence>
<dbReference type="GO" id="GO:0005829">
    <property type="term" value="C:cytosol"/>
    <property type="evidence" value="ECO:0007669"/>
    <property type="project" value="TreeGrafter"/>
</dbReference>
<dbReference type="PANTHER" id="PTHR34981:SF1">
    <property type="entry name" value="CELL DIVISION PROTEIN ZAPA"/>
    <property type="match status" value="1"/>
</dbReference>
<dbReference type="GO" id="GO:0032153">
    <property type="term" value="C:cell division site"/>
    <property type="evidence" value="ECO:0007669"/>
    <property type="project" value="TreeGrafter"/>
</dbReference>
<dbReference type="GO" id="GO:0030428">
    <property type="term" value="C:cell septum"/>
    <property type="evidence" value="ECO:0007669"/>
    <property type="project" value="TreeGrafter"/>
</dbReference>
<dbReference type="GO" id="GO:0000917">
    <property type="term" value="P:division septum assembly"/>
    <property type="evidence" value="ECO:0007669"/>
    <property type="project" value="UniProtKB-KW"/>
</dbReference>
<keyword evidence="5" id="KW-0717">Septation</keyword>
<evidence type="ECO:0000256" key="8">
    <source>
        <dbReference type="ARBA" id="ARBA00026068"/>
    </source>
</evidence>
<proteinExistence type="predicted"/>
<evidence type="ECO:0000256" key="4">
    <source>
        <dbReference type="ARBA" id="ARBA00022618"/>
    </source>
</evidence>
<comment type="subcellular location">
    <subcellularLocation>
        <location evidence="1">Cytoplasm</location>
    </subcellularLocation>
</comment>
<dbReference type="Proteomes" id="UP000321062">
    <property type="component" value="Chromosome"/>
</dbReference>
<dbReference type="GO" id="GO:0043093">
    <property type="term" value="P:FtsZ-dependent cytokinesis"/>
    <property type="evidence" value="ECO:0007669"/>
    <property type="project" value="TreeGrafter"/>
</dbReference>
<keyword evidence="6" id="KW-0131">Cell cycle</keyword>
<evidence type="ECO:0000256" key="7">
    <source>
        <dbReference type="ARBA" id="ARBA00024910"/>
    </source>
</evidence>
<evidence type="ECO:0000256" key="2">
    <source>
        <dbReference type="ARBA" id="ARBA00015195"/>
    </source>
</evidence>
<organism evidence="10 11">
    <name type="scientific">Paradevosia tibetensis</name>
    <dbReference type="NCBI Taxonomy" id="1447062"/>
    <lineage>
        <taxon>Bacteria</taxon>
        <taxon>Pseudomonadati</taxon>
        <taxon>Pseudomonadota</taxon>
        <taxon>Alphaproteobacteria</taxon>
        <taxon>Hyphomicrobiales</taxon>
        <taxon>Devosiaceae</taxon>
        <taxon>Paradevosia</taxon>
    </lineage>
</organism>
<dbReference type="KEGG" id="yti:FNA67_18010"/>
<accession>A0A5B9DSP1</accession>
<evidence type="ECO:0000313" key="11">
    <source>
        <dbReference type="Proteomes" id="UP000321062"/>
    </source>
</evidence>
<evidence type="ECO:0000256" key="9">
    <source>
        <dbReference type="ARBA" id="ARBA00033158"/>
    </source>
</evidence>
<keyword evidence="4 10" id="KW-0132">Cell division</keyword>
<evidence type="ECO:0000313" key="10">
    <source>
        <dbReference type="EMBL" id="QEE21955.1"/>
    </source>
</evidence>
<dbReference type="EMBL" id="CP041690">
    <property type="protein sequence ID" value="QEE21955.1"/>
    <property type="molecule type" value="Genomic_DNA"/>
</dbReference>
<protein>
    <recommendedName>
        <fullName evidence="2">Cell division protein ZapA</fullName>
    </recommendedName>
    <alternativeName>
        <fullName evidence="9">Z ring-associated protein ZapA</fullName>
    </alternativeName>
</protein>
<dbReference type="Pfam" id="PF05164">
    <property type="entry name" value="ZapA"/>
    <property type="match status" value="1"/>
</dbReference>
<evidence type="ECO:0000256" key="5">
    <source>
        <dbReference type="ARBA" id="ARBA00023210"/>
    </source>
</evidence>